<dbReference type="SUPFAM" id="SSF46689">
    <property type="entry name" value="Homeodomain-like"/>
    <property type="match status" value="1"/>
</dbReference>
<dbReference type="PROSITE" id="PS50071">
    <property type="entry name" value="HOMEOBOX_2"/>
    <property type="match status" value="1"/>
</dbReference>
<dbReference type="GO" id="GO:0005634">
    <property type="term" value="C:nucleus"/>
    <property type="evidence" value="ECO:0007669"/>
    <property type="project" value="UniProtKB-SubCell"/>
</dbReference>
<dbReference type="EMBL" id="JADGJH010000143">
    <property type="protein sequence ID" value="KAJ3136187.1"/>
    <property type="molecule type" value="Genomic_DNA"/>
</dbReference>
<feature type="DNA-binding region" description="Homeobox" evidence="1">
    <location>
        <begin position="3"/>
        <end position="21"/>
    </location>
</feature>
<gene>
    <name evidence="5" type="ORF">HK100_001916</name>
</gene>
<dbReference type="Gene3D" id="1.10.10.60">
    <property type="entry name" value="Homeodomain-like"/>
    <property type="match status" value="1"/>
</dbReference>
<protein>
    <recommendedName>
        <fullName evidence="4">Homeobox domain-containing protein</fullName>
    </recommendedName>
</protein>
<evidence type="ECO:0000313" key="6">
    <source>
        <dbReference type="Proteomes" id="UP001211907"/>
    </source>
</evidence>
<evidence type="ECO:0000256" key="1">
    <source>
        <dbReference type="PROSITE-ProRule" id="PRU00108"/>
    </source>
</evidence>
<comment type="subcellular location">
    <subcellularLocation>
        <location evidence="1 2">Nucleus</location>
    </subcellularLocation>
</comment>
<feature type="compositionally biased region" description="Basic and acidic residues" evidence="3">
    <location>
        <begin position="17"/>
        <end position="27"/>
    </location>
</feature>
<dbReference type="InterPro" id="IPR057939">
    <property type="entry name" value="TRF2_HOY1_PH"/>
</dbReference>
<organism evidence="5 6">
    <name type="scientific">Physocladia obscura</name>
    <dbReference type="NCBI Taxonomy" id="109957"/>
    <lineage>
        <taxon>Eukaryota</taxon>
        <taxon>Fungi</taxon>
        <taxon>Fungi incertae sedis</taxon>
        <taxon>Chytridiomycota</taxon>
        <taxon>Chytridiomycota incertae sedis</taxon>
        <taxon>Chytridiomycetes</taxon>
        <taxon>Chytridiales</taxon>
        <taxon>Chytriomycetaceae</taxon>
        <taxon>Physocladia</taxon>
    </lineage>
</organism>
<sequence>MNPRSLQIWFQNRRAKEKKEAPDHSDSNLDNGEDDNMANTSSLILTTSISIGTWRRLSLTREDLMCEILTQPGILRWSVIESGFCFKMEIPIAAINDMSVHSVPENPRLSSLVLQTNIPPLFYRQLGDGFVPCSDFTEHMQASTVFCHILEGSHFEMERGFTMLQSYFNEKFSTTTTDFSTINIQNNFAGTDMPSYGNLQNINEFSLNEFGMPQYRRL</sequence>
<dbReference type="InterPro" id="IPR001356">
    <property type="entry name" value="HD"/>
</dbReference>
<keyword evidence="1 2" id="KW-0238">DNA-binding</keyword>
<evidence type="ECO:0000256" key="2">
    <source>
        <dbReference type="RuleBase" id="RU000682"/>
    </source>
</evidence>
<dbReference type="CDD" id="cd00086">
    <property type="entry name" value="homeodomain"/>
    <property type="match status" value="1"/>
</dbReference>
<name>A0AAD5T9V2_9FUNG</name>
<keyword evidence="1 2" id="KW-0371">Homeobox</keyword>
<reference evidence="5" key="1">
    <citation type="submission" date="2020-05" db="EMBL/GenBank/DDBJ databases">
        <title>Phylogenomic resolution of chytrid fungi.</title>
        <authorList>
            <person name="Stajich J.E."/>
            <person name="Amses K."/>
            <person name="Simmons R."/>
            <person name="Seto K."/>
            <person name="Myers J."/>
            <person name="Bonds A."/>
            <person name="Quandt C.A."/>
            <person name="Barry K."/>
            <person name="Liu P."/>
            <person name="Grigoriev I."/>
            <person name="Longcore J.E."/>
            <person name="James T.Y."/>
        </authorList>
    </citation>
    <scope>NUCLEOTIDE SEQUENCE</scope>
    <source>
        <strain evidence="5">JEL0513</strain>
    </source>
</reference>
<feature type="region of interest" description="Disordered" evidence="3">
    <location>
        <begin position="13"/>
        <end position="36"/>
    </location>
</feature>
<proteinExistence type="predicted"/>
<comment type="caution">
    <text evidence="5">The sequence shown here is derived from an EMBL/GenBank/DDBJ whole genome shotgun (WGS) entry which is preliminary data.</text>
</comment>
<dbReference type="Pfam" id="PF24818">
    <property type="entry name" value="PH_TRF2_HOY1"/>
    <property type="match status" value="1"/>
</dbReference>
<dbReference type="Proteomes" id="UP001211907">
    <property type="component" value="Unassembled WGS sequence"/>
</dbReference>
<evidence type="ECO:0000313" key="5">
    <source>
        <dbReference type="EMBL" id="KAJ3136187.1"/>
    </source>
</evidence>
<evidence type="ECO:0000259" key="4">
    <source>
        <dbReference type="PROSITE" id="PS50071"/>
    </source>
</evidence>
<dbReference type="Pfam" id="PF00046">
    <property type="entry name" value="Homeodomain"/>
    <property type="match status" value="1"/>
</dbReference>
<dbReference type="GO" id="GO:0003677">
    <property type="term" value="F:DNA binding"/>
    <property type="evidence" value="ECO:0007669"/>
    <property type="project" value="UniProtKB-UniRule"/>
</dbReference>
<dbReference type="AlphaFoldDB" id="A0AAD5T9V2"/>
<dbReference type="InterPro" id="IPR009057">
    <property type="entry name" value="Homeodomain-like_sf"/>
</dbReference>
<evidence type="ECO:0000256" key="3">
    <source>
        <dbReference type="SAM" id="MobiDB-lite"/>
    </source>
</evidence>
<accession>A0AAD5T9V2</accession>
<keyword evidence="1 2" id="KW-0539">Nucleus</keyword>
<feature type="domain" description="Homeobox" evidence="4">
    <location>
        <begin position="1"/>
        <end position="20"/>
    </location>
</feature>
<keyword evidence="6" id="KW-1185">Reference proteome</keyword>